<reference evidence="3" key="1">
    <citation type="submission" date="2016-04" db="EMBL/GenBank/DDBJ databases">
        <authorList>
            <person name="Evans L.H."/>
            <person name="Alamgir A."/>
            <person name="Owens N."/>
            <person name="Weber N.D."/>
            <person name="Virtaneva K."/>
            <person name="Barbian K."/>
            <person name="Babar A."/>
            <person name="Rosenke K."/>
        </authorList>
    </citation>
    <scope>NUCLEOTIDE SEQUENCE [LARGE SCALE GENOMIC DNA]</scope>
    <source>
        <strain evidence="3">CBS 101.48</strain>
    </source>
</reference>
<organism evidence="3">
    <name type="scientific">Absidia glauca</name>
    <name type="common">Pin mould</name>
    <dbReference type="NCBI Taxonomy" id="4829"/>
    <lineage>
        <taxon>Eukaryota</taxon>
        <taxon>Fungi</taxon>
        <taxon>Fungi incertae sedis</taxon>
        <taxon>Mucoromycota</taxon>
        <taxon>Mucoromycotina</taxon>
        <taxon>Mucoromycetes</taxon>
        <taxon>Mucorales</taxon>
        <taxon>Cunninghamellaceae</taxon>
        <taxon>Absidia</taxon>
    </lineage>
</organism>
<dbReference type="AlphaFoldDB" id="A0A168NR43"/>
<dbReference type="FunCoup" id="A0A168NR43">
    <property type="interactions" value="2"/>
</dbReference>
<comment type="similarity">
    <text evidence="1">Belongs to the EFR3 family.</text>
</comment>
<dbReference type="Proteomes" id="UP000078561">
    <property type="component" value="Unassembled WGS sequence"/>
</dbReference>
<dbReference type="InParanoid" id="A0A168NR43"/>
<dbReference type="GO" id="GO:0072659">
    <property type="term" value="P:protein localization to plasma membrane"/>
    <property type="evidence" value="ECO:0007669"/>
    <property type="project" value="InterPro"/>
</dbReference>
<feature type="region of interest" description="Disordered" evidence="2">
    <location>
        <begin position="420"/>
        <end position="442"/>
    </location>
</feature>
<dbReference type="Pfam" id="PF21072">
    <property type="entry name" value="EFR3"/>
    <property type="match status" value="1"/>
</dbReference>
<evidence type="ECO:0000313" key="4">
    <source>
        <dbReference type="Proteomes" id="UP000078561"/>
    </source>
</evidence>
<dbReference type="STRING" id="4829.A0A168NR43"/>
<keyword evidence="4" id="KW-1185">Reference proteome</keyword>
<evidence type="ECO:0000256" key="1">
    <source>
        <dbReference type="ARBA" id="ARBA00010216"/>
    </source>
</evidence>
<protein>
    <recommendedName>
        <fullName evidence="5">Protein EFR3</fullName>
    </recommendedName>
</protein>
<gene>
    <name evidence="3" type="primary">ABSGL_06771.1 scaffold 8673</name>
</gene>
<evidence type="ECO:0000313" key="3">
    <source>
        <dbReference type="EMBL" id="SAM01035.1"/>
    </source>
</evidence>
<dbReference type="InterPro" id="IPR049150">
    <property type="entry name" value="EFR3_HEAT-like_rpt"/>
</dbReference>
<dbReference type="PANTHER" id="PTHR47766:SF1">
    <property type="entry name" value="PROTEIN EFR3"/>
    <property type="match status" value="1"/>
</dbReference>
<name>A0A168NR43_ABSGL</name>
<dbReference type="OrthoDB" id="19232at2759"/>
<sequence length="758" mass="84879">MVGCCGRFRFRYVKHALLVNQCYPNKEGQVGPRPAELSYLTFYASSRPAKLTKVGAYLYKKVHYDIKKGGKENNKVSLLILKALIQTCHRDLNLFCRSTIVILNELLDTRDIELIDLACDTFYAFCSYYDGSNLGVDSVFTNDYENIVRRFASFAVYSNDALQMRYSGHRALAAIVNSSTITSNDLTVVLAIILPPLLATIDGASQSAWALAKSGPSIDIRCSVSEVEDLTMDWIEQLAAQTLSLLFSLSNGTGVRSSLAPCQDFFSSKQKWWPTEFCVSISELILQSIQPQYRYLMLMNVLSYLHEPVDMADQSQVDRFVGNVAILRTILTSNLELMGIPVLELLTALYTLMMRSLARTGAIYDKKPTSQHSEQLRHYSVQHDLFESIVGLASQSYYSNQWNDIISYIITKLRNTSSLPIGPPGSNNNNNDNDDTDPDNEKVATHQVPDYLYQQCSVRFLDIFETNALKALEDEPADANTVFMVDIWTPGLEVLHDPYQDIRLQFADTLIHFLGSTLKRDSDYLSGSYTSFHHGNPNFIHHLLKSVFVWAQLDDLDTRDMMAIHQLLHCIPKRFDGYGIIRTVPFIFALQDLAQNCTHGNQPTLLDDKVGDSDIGDTAHIYKDSYMTPTGESETTGYITATDATDSNNISDITSDDSIIPGVPFGDIDSHESPNGQHSDNLSQQTEKRSRRASQQSASTRQTARQCLLAAITLDWTISVAEATCMDQLVDYLAPIKSTRQQGHQVSSVGYLSSQRPI</sequence>
<evidence type="ECO:0008006" key="5">
    <source>
        <dbReference type="Google" id="ProtNLM"/>
    </source>
</evidence>
<feature type="compositionally biased region" description="Polar residues" evidence="2">
    <location>
        <begin position="673"/>
        <end position="685"/>
    </location>
</feature>
<dbReference type="EMBL" id="LT553500">
    <property type="protein sequence ID" value="SAM01035.1"/>
    <property type="molecule type" value="Genomic_DNA"/>
</dbReference>
<proteinExistence type="inferred from homology"/>
<feature type="region of interest" description="Disordered" evidence="2">
    <location>
        <begin position="661"/>
        <end position="700"/>
    </location>
</feature>
<dbReference type="OMA" id="RISINHW"/>
<accession>A0A168NR43</accession>
<evidence type="ECO:0000256" key="2">
    <source>
        <dbReference type="SAM" id="MobiDB-lite"/>
    </source>
</evidence>
<dbReference type="PANTHER" id="PTHR47766">
    <property type="entry name" value="PROTEIN EFR3"/>
    <property type="match status" value="1"/>
</dbReference>
<dbReference type="InterPro" id="IPR039786">
    <property type="entry name" value="EFR3"/>
</dbReference>